<sequence length="43" mass="5247">MLVFLQSIEAADERSLNLCRCWLMRKQNRAKSQFRWLRLCMSN</sequence>
<organism evidence="1">
    <name type="scientific">Arundo donax</name>
    <name type="common">Giant reed</name>
    <name type="synonym">Donax arundinaceus</name>
    <dbReference type="NCBI Taxonomy" id="35708"/>
    <lineage>
        <taxon>Eukaryota</taxon>
        <taxon>Viridiplantae</taxon>
        <taxon>Streptophyta</taxon>
        <taxon>Embryophyta</taxon>
        <taxon>Tracheophyta</taxon>
        <taxon>Spermatophyta</taxon>
        <taxon>Magnoliopsida</taxon>
        <taxon>Liliopsida</taxon>
        <taxon>Poales</taxon>
        <taxon>Poaceae</taxon>
        <taxon>PACMAD clade</taxon>
        <taxon>Arundinoideae</taxon>
        <taxon>Arundineae</taxon>
        <taxon>Arundo</taxon>
    </lineage>
</organism>
<dbReference type="AlphaFoldDB" id="A0A0A9FQW2"/>
<accession>A0A0A9FQW2</accession>
<dbReference type="EMBL" id="GBRH01184292">
    <property type="protein sequence ID" value="JAE13604.1"/>
    <property type="molecule type" value="Transcribed_RNA"/>
</dbReference>
<name>A0A0A9FQW2_ARUDO</name>
<proteinExistence type="predicted"/>
<evidence type="ECO:0000313" key="1">
    <source>
        <dbReference type="EMBL" id="JAE13604.1"/>
    </source>
</evidence>
<reference evidence="1" key="1">
    <citation type="submission" date="2014-09" db="EMBL/GenBank/DDBJ databases">
        <authorList>
            <person name="Magalhaes I.L.F."/>
            <person name="Oliveira U."/>
            <person name="Santos F.R."/>
            <person name="Vidigal T.H.D.A."/>
            <person name="Brescovit A.D."/>
            <person name="Santos A.J."/>
        </authorList>
    </citation>
    <scope>NUCLEOTIDE SEQUENCE</scope>
    <source>
        <tissue evidence="1">Shoot tissue taken approximately 20 cm above the soil surface</tissue>
    </source>
</reference>
<reference evidence="1" key="2">
    <citation type="journal article" date="2015" name="Data Brief">
        <title>Shoot transcriptome of the giant reed, Arundo donax.</title>
        <authorList>
            <person name="Barrero R.A."/>
            <person name="Guerrero F.D."/>
            <person name="Moolhuijzen P."/>
            <person name="Goolsby J.A."/>
            <person name="Tidwell J."/>
            <person name="Bellgard S.E."/>
            <person name="Bellgard M.I."/>
        </authorList>
    </citation>
    <scope>NUCLEOTIDE SEQUENCE</scope>
    <source>
        <tissue evidence="1">Shoot tissue taken approximately 20 cm above the soil surface</tissue>
    </source>
</reference>
<protein>
    <submittedName>
        <fullName evidence="1">Uncharacterized protein</fullName>
    </submittedName>
</protein>